<dbReference type="Proteomes" id="UP000294739">
    <property type="component" value="Unassembled WGS sequence"/>
</dbReference>
<organism evidence="1 2">
    <name type="scientific">Jiangella asiatica</name>
    <dbReference type="NCBI Taxonomy" id="2530372"/>
    <lineage>
        <taxon>Bacteria</taxon>
        <taxon>Bacillati</taxon>
        <taxon>Actinomycetota</taxon>
        <taxon>Actinomycetes</taxon>
        <taxon>Jiangellales</taxon>
        <taxon>Jiangellaceae</taxon>
        <taxon>Jiangella</taxon>
    </lineage>
</organism>
<evidence type="ECO:0000313" key="1">
    <source>
        <dbReference type="EMBL" id="TDE00903.1"/>
    </source>
</evidence>
<keyword evidence="2" id="KW-1185">Reference proteome</keyword>
<dbReference type="OrthoDB" id="4730712at2"/>
<dbReference type="Gene3D" id="3.90.176.10">
    <property type="entry name" value="Toxin ADP-ribosyltransferase, Chain A, domain 1"/>
    <property type="match status" value="1"/>
</dbReference>
<name>A0A4R5CT64_9ACTN</name>
<evidence type="ECO:0000313" key="2">
    <source>
        <dbReference type="Proteomes" id="UP000294739"/>
    </source>
</evidence>
<proteinExistence type="predicted"/>
<protein>
    <submittedName>
        <fullName evidence="1">Uncharacterized protein</fullName>
    </submittedName>
</protein>
<reference evidence="1 2" key="1">
    <citation type="submission" date="2019-03" db="EMBL/GenBank/DDBJ databases">
        <title>Draft genome sequences of novel Actinobacteria.</title>
        <authorList>
            <person name="Sahin N."/>
            <person name="Ay H."/>
            <person name="Saygin H."/>
        </authorList>
    </citation>
    <scope>NUCLEOTIDE SEQUENCE [LARGE SCALE GENOMIC DNA]</scope>
    <source>
        <strain evidence="1 2">5K138</strain>
    </source>
</reference>
<dbReference type="RefSeq" id="WP_131899393.1">
    <property type="nucleotide sequence ID" value="NZ_SMKZ01000045.1"/>
</dbReference>
<gene>
    <name evidence="1" type="ORF">E1269_24220</name>
</gene>
<comment type="caution">
    <text evidence="1">The sequence shown here is derived from an EMBL/GenBank/DDBJ whole genome shotgun (WGS) entry which is preliminary data.</text>
</comment>
<dbReference type="AlphaFoldDB" id="A0A4R5CT64"/>
<sequence>MSEPLPGLVTALGKLPPSPALTYRGLGPDAGAPDGTLVTQELTATSRDPRVATENFTSAGLFAIAGHQGRDLAVLSQNPGEAEIVHLPGTVLKPVRTFVHDDGLEVHVLEELRPDHDPPAAPAGLPASLEELVTRVRDDVAAALRRAPVTVTTPGKFSGGLR</sequence>
<accession>A0A4R5CT64</accession>
<dbReference type="InParanoid" id="A0A4R5CT64"/>
<dbReference type="EMBL" id="SMKZ01000045">
    <property type="protein sequence ID" value="TDE00903.1"/>
    <property type="molecule type" value="Genomic_DNA"/>
</dbReference>
<dbReference type="SUPFAM" id="SSF56399">
    <property type="entry name" value="ADP-ribosylation"/>
    <property type="match status" value="1"/>
</dbReference>